<dbReference type="Gene3D" id="3.40.50.150">
    <property type="entry name" value="Vaccinia Virus protein VP39"/>
    <property type="match status" value="1"/>
</dbReference>
<dbReference type="RefSeq" id="WP_018748011.1">
    <property type="nucleotide sequence ID" value="NZ_BSOZ01000004.1"/>
</dbReference>
<keyword evidence="2" id="KW-1185">Reference proteome</keyword>
<gene>
    <name evidence="1" type="ORF">GCM10007860_05570</name>
</gene>
<dbReference type="EMBL" id="BSOZ01000004">
    <property type="protein sequence ID" value="GLS03414.1"/>
    <property type="molecule type" value="Genomic_DNA"/>
</dbReference>
<name>A0ABQ6BUD0_9NEIS</name>
<proteinExistence type="predicted"/>
<dbReference type="InterPro" id="IPR027555">
    <property type="entry name" value="Mo5U34_MeTrfas-like"/>
</dbReference>
<dbReference type="InterPro" id="IPR029063">
    <property type="entry name" value="SAM-dependent_MTases_sf"/>
</dbReference>
<dbReference type="SUPFAM" id="SSF53335">
    <property type="entry name" value="S-adenosyl-L-methionine-dependent methyltransferases"/>
    <property type="match status" value="1"/>
</dbReference>
<dbReference type="CDD" id="cd02440">
    <property type="entry name" value="AdoMet_MTases"/>
    <property type="match status" value="1"/>
</dbReference>
<evidence type="ECO:0000313" key="2">
    <source>
        <dbReference type="Proteomes" id="UP001156836"/>
    </source>
</evidence>
<sequence length="320" mass="36466">MLSNEELEQAAKDWWYYTVELSPGMVVQGAYPPDFPYMPRILMRQAHLQKQDCLDLGTMEGVIPVLMNRKGANRVLAVDAVPHCTQKMDWLKKAYNANWDFREVGLMYDLDQKLANEGSFDYVNLSGVLYHVFSPMHTLACIRPLVKKNGLFMISTNVVNEQSDVMHFNTAGKLQTEPNTFWYPSIPLLEYMLRYFNFAPIDCLYSRHPSDSALFVPGKECGFISIVCRAVDRGNALPANDNWARHSMLSSWEYMGLSPQQHGMDQPVSTIGYDVPEVLQAQVAQKGSIDLYLAVNEYGRRIIRATRAQDTYLLRLGDES</sequence>
<evidence type="ECO:0008006" key="3">
    <source>
        <dbReference type="Google" id="ProtNLM"/>
    </source>
</evidence>
<evidence type="ECO:0000313" key="1">
    <source>
        <dbReference type="EMBL" id="GLS03414.1"/>
    </source>
</evidence>
<dbReference type="Pfam" id="PF08003">
    <property type="entry name" value="Methyltransf_9"/>
    <property type="match status" value="1"/>
</dbReference>
<organism evidence="1 2">
    <name type="scientific">Chitiniphilus shinanonensis</name>
    <dbReference type="NCBI Taxonomy" id="553088"/>
    <lineage>
        <taxon>Bacteria</taxon>
        <taxon>Pseudomonadati</taxon>
        <taxon>Pseudomonadota</taxon>
        <taxon>Betaproteobacteria</taxon>
        <taxon>Neisseriales</taxon>
        <taxon>Chitinibacteraceae</taxon>
        <taxon>Chitiniphilus</taxon>
    </lineage>
</organism>
<reference evidence="2" key="1">
    <citation type="journal article" date="2019" name="Int. J. Syst. Evol. Microbiol.">
        <title>The Global Catalogue of Microorganisms (GCM) 10K type strain sequencing project: providing services to taxonomists for standard genome sequencing and annotation.</title>
        <authorList>
            <consortium name="The Broad Institute Genomics Platform"/>
            <consortium name="The Broad Institute Genome Sequencing Center for Infectious Disease"/>
            <person name="Wu L."/>
            <person name="Ma J."/>
        </authorList>
    </citation>
    <scope>NUCLEOTIDE SEQUENCE [LARGE SCALE GENOMIC DNA]</scope>
    <source>
        <strain evidence="2">NBRC 104970</strain>
    </source>
</reference>
<comment type="caution">
    <text evidence="1">The sequence shown here is derived from an EMBL/GenBank/DDBJ whole genome shotgun (WGS) entry which is preliminary data.</text>
</comment>
<dbReference type="Proteomes" id="UP001156836">
    <property type="component" value="Unassembled WGS sequence"/>
</dbReference>
<protein>
    <recommendedName>
        <fullName evidence="3">DUF1698 domain-containing protein</fullName>
    </recommendedName>
</protein>
<accession>A0ABQ6BUD0</accession>